<gene>
    <name evidence="3" type="ORF">K531_00150</name>
</gene>
<accession>A0A096XHI9</accession>
<dbReference type="NCBIfam" id="NF033441">
    <property type="entry name" value="BREX_BrxC"/>
    <property type="match status" value="1"/>
</dbReference>
<feature type="coiled-coil region" evidence="1">
    <location>
        <begin position="1002"/>
        <end position="1041"/>
    </location>
</feature>
<keyword evidence="1" id="KW-0175">Coiled coil</keyword>
<feature type="compositionally biased region" description="Pro residues" evidence="2">
    <location>
        <begin position="1167"/>
        <end position="1179"/>
    </location>
</feature>
<dbReference type="AlphaFoldDB" id="A0A096XHI9"/>
<dbReference type="EMBL" id="KC886258">
    <property type="protein sequence ID" value="AHM25168.1"/>
    <property type="molecule type" value="Genomic_DNA"/>
</dbReference>
<protein>
    <recommendedName>
        <fullName evidence="4">BREX system P-loop protein BrxC</fullName>
    </recommendedName>
</protein>
<feature type="region of interest" description="Disordered" evidence="2">
    <location>
        <begin position="1141"/>
        <end position="1184"/>
    </location>
</feature>
<dbReference type="InterPro" id="IPR047679">
    <property type="entry name" value="BREX_BrxC"/>
</dbReference>
<sequence>MTIINDILTLDLKEDIKNVIDLEDRSETEIQHEIESYIVTEGIGRHLYEFTNQFTSNIKETGVWLSGFYGSGKSYFGKMLGYIIDNQIINGTPARERFIPRLKGVSDAGLIENALRNLDAINSRVVFLDVAKQNTERGLAFTLFANLLKNLGFRDDIYGYMEFDLLLDGKYDEFKSIVQKLESKDWDELKKSNRHVARVMRKVFSEMGYSESDYEDTKSVYSASIEDFSASKFKTELEKYLKFNSEETLVFVFDEASEAISQKKFTLLDLEGISESLSSISNKVWTIAIAQEKLDDVINNANVSRSSLTKVTDRFKTKIHLESTEVDVIIRSRLLQKTEQAKQDLVAYYQKNEGLISDATNLKSSFPTKTETAEDFAVYYPFHKYQFDILQKFLFSSNALVATQIAARGMIITTFDVLRKQMRDKELYSFTPGFAICDEAQTAPPVGLVNKYDTSRKILKENGSSIDGEKLLKTMHLLADSEVVAPTVENITKSYITDITSYYEVKPAIEDALKLLLEAKVLLLSNNNYKITSDLEGKLLEEMKDFDVELFSKKRELIKYLKDYKTFNAVASYNDGSDAFKFSVLSDQDDELAPVGSKHLKITAYSLFNISDDRQDFIEQLKLDTQYQKELITLVPDTSEFSQIDKLIGEVMRYAYMEEKYSNEKDADKRQIIREFEVIREEKQRTLRGLIQDAYHNASLIYMFDEHLLNVDTFKGTIADNQRKMVKNIYTKRLSSQLSDSLVSKIFSTHKESLNKLFTANDFAFFDGHGNFTGDHLKIVEEINAKIKSRYMDGKSLEADLSGAPWGYSYGTLVTTLAVLFRAGRLSVKFNGDTYFSHEQKAVHDAFTNTTKFKSASFKSITATLTAVQKNQAVQLLMELETQDHIGKKVDWNTNDFDLADSIRLMAEHFISAITNLSDTVQDFEELFPKVVGLKQDLQGFAGKVTESNYIEKVEYLLNNSDTFSDAVQAILKAQKFIKKNFPKVKEFKRFIDDVRSELIKADRSDNNIDEAYEEFERLFKQDLVKNFANLQQQVQVVKDAYYKLVKTASIGMSHEYKVLSGKIEAAFRELKNYPAAPNRLNQQKLDALKAYAEKRVVGEPVLAFSISCSNSGFSLSDILNYTAQAPLKDSELLIVQSSFITEEPQPEPVPTPQPTPNRGPDGGEPAPAPTPVQSPAPKQPRKVAFKVSSKVMTVQEYKTLLTTQLTALAAAKPDEEIELTVDINSEGL</sequence>
<evidence type="ECO:0000256" key="2">
    <source>
        <dbReference type="SAM" id="MobiDB-lite"/>
    </source>
</evidence>
<name>A0A096XHI9_VIBCL</name>
<organism evidence="3">
    <name type="scientific">Vibrio cholerae VC833</name>
    <dbReference type="NCBI Taxonomy" id="1306408"/>
    <lineage>
        <taxon>Bacteria</taxon>
        <taxon>Pseudomonadati</taxon>
        <taxon>Pseudomonadota</taxon>
        <taxon>Gammaproteobacteria</taxon>
        <taxon>Vibrionales</taxon>
        <taxon>Vibrionaceae</taxon>
        <taxon>Vibrio</taxon>
    </lineage>
</organism>
<proteinExistence type="predicted"/>
<evidence type="ECO:0000313" key="3">
    <source>
        <dbReference type="EMBL" id="AHM25168.1"/>
    </source>
</evidence>
<reference evidence="3" key="1">
    <citation type="journal article" date="2014" name="PLoS ONE">
        <title>Worldwide Occurrence of Integrative Conjugative Element Encoding Multidrug Resistance Determinants in Epidemic Vibrio cholerae O1.</title>
        <authorList>
            <person name="Marin M.A."/>
            <person name="Fonseca E.L."/>
            <person name="Andrade B.N."/>
            <person name="Cabral A.C."/>
            <person name="Vicente A.C."/>
        </authorList>
    </citation>
    <scope>NUCLEOTIDE SEQUENCE</scope>
    <source>
        <strain evidence="3">VC833</strain>
    </source>
</reference>
<evidence type="ECO:0008006" key="4">
    <source>
        <dbReference type="Google" id="ProtNLM"/>
    </source>
</evidence>
<evidence type="ECO:0000256" key="1">
    <source>
        <dbReference type="SAM" id="Coils"/>
    </source>
</evidence>
<feature type="compositionally biased region" description="Pro residues" evidence="2">
    <location>
        <begin position="1147"/>
        <end position="1158"/>
    </location>
</feature>